<feature type="domain" description="Non-reducing end beta-L-arabinofuranosidase-like GH127 middle" evidence="2">
    <location>
        <begin position="426"/>
        <end position="520"/>
    </location>
</feature>
<keyword evidence="3" id="KW-0378">Hydrolase</keyword>
<evidence type="ECO:0000313" key="4">
    <source>
        <dbReference type="Proteomes" id="UP000321291"/>
    </source>
</evidence>
<dbReference type="Proteomes" id="UP000321291">
    <property type="component" value="Chromosome"/>
</dbReference>
<organism evidence="3 4">
    <name type="scientific">Arachidicoccus ginsenosidivorans</name>
    <dbReference type="NCBI Taxonomy" id="496057"/>
    <lineage>
        <taxon>Bacteria</taxon>
        <taxon>Pseudomonadati</taxon>
        <taxon>Bacteroidota</taxon>
        <taxon>Chitinophagia</taxon>
        <taxon>Chitinophagales</taxon>
        <taxon>Chitinophagaceae</taxon>
        <taxon>Arachidicoccus</taxon>
    </lineage>
</organism>
<evidence type="ECO:0000313" key="3">
    <source>
        <dbReference type="EMBL" id="QEC71629.1"/>
    </source>
</evidence>
<proteinExistence type="predicted"/>
<name>A0A5B8VJX0_9BACT</name>
<keyword evidence="4" id="KW-1185">Reference proteome</keyword>
<dbReference type="GO" id="GO:0005975">
    <property type="term" value="P:carbohydrate metabolic process"/>
    <property type="evidence" value="ECO:0007669"/>
    <property type="project" value="InterPro"/>
</dbReference>
<dbReference type="AlphaFoldDB" id="A0A5B8VJX0"/>
<dbReference type="PANTHER" id="PTHR31151:SF0">
    <property type="entry name" value="PROLINE-TRNA LIGASE (DUF1680)"/>
    <property type="match status" value="1"/>
</dbReference>
<dbReference type="PANTHER" id="PTHR31151">
    <property type="entry name" value="PROLINE-TRNA LIGASE (DUF1680)"/>
    <property type="match status" value="1"/>
</dbReference>
<gene>
    <name evidence="3" type="ORF">FSB73_08080</name>
</gene>
<dbReference type="SUPFAM" id="SSF48208">
    <property type="entry name" value="Six-hairpin glycosidases"/>
    <property type="match status" value="1"/>
</dbReference>
<reference evidence="3 4" key="1">
    <citation type="journal article" date="2017" name="Int. J. Syst. Evol. Microbiol.">
        <title>Arachidicoccus ginsenosidivorans sp. nov., with ginsenoside-converting activity isolated from ginseng cultivating soil.</title>
        <authorList>
            <person name="Siddiqi M.Z."/>
            <person name="Aslam Z."/>
            <person name="Im W.T."/>
        </authorList>
    </citation>
    <scope>NUCLEOTIDE SEQUENCE [LARGE SCALE GENOMIC DNA]</scope>
    <source>
        <strain evidence="3 4">Gsoil 809</strain>
    </source>
</reference>
<dbReference type="EMBL" id="CP042434">
    <property type="protein sequence ID" value="QEC71629.1"/>
    <property type="molecule type" value="Genomic_DNA"/>
</dbReference>
<dbReference type="KEGG" id="agi:FSB73_08080"/>
<dbReference type="GO" id="GO:0016787">
    <property type="term" value="F:hydrolase activity"/>
    <property type="evidence" value="ECO:0007669"/>
    <property type="project" value="UniProtKB-KW"/>
</dbReference>
<dbReference type="Pfam" id="PF20736">
    <property type="entry name" value="Glyco_hydro127M"/>
    <property type="match status" value="1"/>
</dbReference>
<dbReference type="Pfam" id="PF07944">
    <property type="entry name" value="Beta-AFase-like_GH127_cat"/>
    <property type="match status" value="1"/>
</dbReference>
<accession>A0A5B8VJX0</accession>
<sequence>MNNFEVICDFWWYIYVCCRWFGHCEGQDITQQKFALNEVRLLESPFSEAEKADLKYMMQLDPDRLLAPYLREAGLPAKAQPYGNWESMGLDGHTAGHYLTALAQMDASLGDKGCKERLDYMISELARCQEHGQNGYIGGVPGGQKMWALLKTGDFSLFYKKWVPWYNLHKLFAGLRDAYEIGNNQQAKTILIKLSDWAVDLLSGLSDKQMQKMLQTEYGGMNEVFADVYAITRSPVYLKMAKRFSQKDFVHALAGREDKLTGLHANTQIPKIIGFEKIANLSPKDTLYGEAANFFWNTVVGKRTVSFGGNSVKEHFNPIDDFSSMIESVQGPETCNSYNMLKLTEDLFLSNPSSRYMDYYERTMYNHILSTIRRGKGGFVYFTPVRPREYRVYSVADNDFWCCVGTGMENHGKYGEMIYTHQGKNLYLNLFVASELNWKEQGMRLTQQNRFPYDANTSVDINLKENKEFTFYIRRPQWLRGSMAVKINGKPVAITVNKAGYAQVHRIWHNGDYVEIALPMKDRMIPLPDNSGWVSFEHGPVILGLSLIRQIL</sequence>
<dbReference type="InterPro" id="IPR049046">
    <property type="entry name" value="Beta-AFase-like_GH127_middle"/>
</dbReference>
<protein>
    <submittedName>
        <fullName evidence="3">Glycoside hydrolase family 127 protein</fullName>
    </submittedName>
</protein>
<dbReference type="InterPro" id="IPR008928">
    <property type="entry name" value="6-hairpin_glycosidase_sf"/>
</dbReference>
<dbReference type="InterPro" id="IPR012878">
    <property type="entry name" value="Beta-AFase-like_GH127_cat"/>
</dbReference>
<evidence type="ECO:0000259" key="1">
    <source>
        <dbReference type="Pfam" id="PF07944"/>
    </source>
</evidence>
<evidence type="ECO:0000259" key="2">
    <source>
        <dbReference type="Pfam" id="PF20736"/>
    </source>
</evidence>
<feature type="domain" description="Non-reducing end beta-L-arabinofuranosidase-like GH127 catalytic" evidence="1">
    <location>
        <begin position="38"/>
        <end position="416"/>
    </location>
</feature>